<dbReference type="CDD" id="cd04651">
    <property type="entry name" value="LbH_G1P_AT_C"/>
    <property type="match status" value="1"/>
</dbReference>
<feature type="domain" description="Nucleotidyl transferase" evidence="3">
    <location>
        <begin position="6"/>
        <end position="156"/>
    </location>
</feature>
<dbReference type="InterPro" id="IPR011831">
    <property type="entry name" value="ADP-Glc_PPase"/>
</dbReference>
<dbReference type="OrthoDB" id="9801810at2"/>
<organism evidence="5 6">
    <name type="scientific">Desulfosporosinus youngiae DSM 17734</name>
    <dbReference type="NCBI Taxonomy" id="768710"/>
    <lineage>
        <taxon>Bacteria</taxon>
        <taxon>Bacillati</taxon>
        <taxon>Bacillota</taxon>
        <taxon>Clostridia</taxon>
        <taxon>Eubacteriales</taxon>
        <taxon>Desulfitobacteriaceae</taxon>
        <taxon>Desulfosporosinus</taxon>
    </lineage>
</organism>
<dbReference type="RefSeq" id="WP_007782940.1">
    <property type="nucleotide sequence ID" value="NZ_CM001441.1"/>
</dbReference>
<reference evidence="5 6" key="1">
    <citation type="submission" date="2011-11" db="EMBL/GenBank/DDBJ databases">
        <title>The Noncontiguous Finished genome of Desulfosporosinus youngiae DSM 17734.</title>
        <authorList>
            <consortium name="US DOE Joint Genome Institute (JGI-PGF)"/>
            <person name="Lucas S."/>
            <person name="Han J."/>
            <person name="Lapidus A."/>
            <person name="Cheng J.-F."/>
            <person name="Goodwin L."/>
            <person name="Pitluck S."/>
            <person name="Peters L."/>
            <person name="Ovchinnikova G."/>
            <person name="Lu M."/>
            <person name="Land M.L."/>
            <person name="Hauser L."/>
            <person name="Pester M."/>
            <person name="Spring S."/>
            <person name="Ollivier B."/>
            <person name="Rattei T."/>
            <person name="Klenk H.-P."/>
            <person name="Wagner M."/>
            <person name="Loy A."/>
            <person name="Woyke T.J."/>
        </authorList>
    </citation>
    <scope>NUCLEOTIDE SEQUENCE [LARGE SCALE GENOMIC DNA]</scope>
    <source>
        <strain evidence="5 6">DSM 17734</strain>
    </source>
</reference>
<dbReference type="SUPFAM" id="SSF51161">
    <property type="entry name" value="Trimeric LpxA-like enzymes"/>
    <property type="match status" value="1"/>
</dbReference>
<dbReference type="Gene3D" id="2.160.10.10">
    <property type="entry name" value="Hexapeptide repeat proteins"/>
    <property type="match status" value="1"/>
</dbReference>
<feature type="domain" description="Glucose-1-phosphate adenylyltransferase/Bifunctional protein GlmU-like C-terminal hexapeptide" evidence="4">
    <location>
        <begin position="287"/>
        <end position="355"/>
    </location>
</feature>
<dbReference type="HOGENOM" id="CLU_029499_14_0_9"/>
<evidence type="ECO:0000259" key="3">
    <source>
        <dbReference type="Pfam" id="PF00483"/>
    </source>
</evidence>
<dbReference type="GO" id="GO:0008878">
    <property type="term" value="F:glucose-1-phosphate adenylyltransferase activity"/>
    <property type="evidence" value="ECO:0007669"/>
    <property type="project" value="InterPro"/>
</dbReference>
<keyword evidence="2" id="KW-0320">Glycogen biosynthesis</keyword>
<dbReference type="SUPFAM" id="SSF53448">
    <property type="entry name" value="Nucleotide-diphospho-sugar transferases"/>
    <property type="match status" value="1"/>
</dbReference>
<name>H5Y3T2_9FIRM</name>
<dbReference type="GO" id="GO:0005978">
    <property type="term" value="P:glycogen biosynthetic process"/>
    <property type="evidence" value="ECO:0007669"/>
    <property type="project" value="UniProtKB-KW"/>
</dbReference>
<accession>H5Y3T2</accession>
<evidence type="ECO:0000313" key="5">
    <source>
        <dbReference type="EMBL" id="EHQ89326.1"/>
    </source>
</evidence>
<evidence type="ECO:0000256" key="1">
    <source>
        <dbReference type="ARBA" id="ARBA00010443"/>
    </source>
</evidence>
<gene>
    <name evidence="5" type="ORF">DesyoDRAFT_2241</name>
</gene>
<keyword evidence="5" id="KW-0548">Nucleotidyltransferase</keyword>
<sequence length="374" mass="41589">MSNAIGIIFANSESDNLQGLALERPIAAVPFGGRYRILDFALSSMVNSGIRTIGIVTPHQYRPLLDHLGAGKDWFLERKDGGLFILPGVMHGLAGKNHTFCIKDLKNNLEYLEKDFVENVVISSGDQIFNINFKDALEFHKDKHADVTLIYKVITEAGADSNSAALLELDENHKVCNIKENSPLQEDGLGHSRFVNILLIRRELLMNIIENYSSYGCLDLITILAANLEVLKIYGSPTRSFVGTIRTIKDYFDRTMDLLDLNVREQLWLGVDRTHTKVVDNPPTKYTSRAKINNSLIASGCSIAGEVINSIVFRGVKIEEGCRIQNSIIMPKCYIHANAQTNYAILDKSVIVHGENVLKGNPNQPLVVLKKAVI</sequence>
<dbReference type="CDD" id="cd02508">
    <property type="entry name" value="ADP_Glucose_PP"/>
    <property type="match status" value="1"/>
</dbReference>
<dbReference type="PANTHER" id="PTHR43523">
    <property type="entry name" value="GLUCOSE-1-PHOSPHATE ADENYLYLTRANSFERASE-RELATED"/>
    <property type="match status" value="1"/>
</dbReference>
<dbReference type="InterPro" id="IPR011832">
    <property type="entry name" value="GlgDAde_trans"/>
</dbReference>
<dbReference type="InterPro" id="IPR005835">
    <property type="entry name" value="NTP_transferase_dom"/>
</dbReference>
<keyword evidence="6" id="KW-1185">Reference proteome</keyword>
<evidence type="ECO:0000256" key="2">
    <source>
        <dbReference type="ARBA" id="ARBA00023056"/>
    </source>
</evidence>
<dbReference type="AlphaFoldDB" id="H5Y3T2"/>
<keyword evidence="5" id="KW-0808">Transferase</keyword>
<dbReference type="Pfam" id="PF00483">
    <property type="entry name" value="NTP_transferase"/>
    <property type="match status" value="1"/>
</dbReference>
<dbReference type="eggNOG" id="COG0448">
    <property type="taxonomic scope" value="Bacteria"/>
</dbReference>
<dbReference type="InterPro" id="IPR029044">
    <property type="entry name" value="Nucleotide-diphossugar_trans"/>
</dbReference>
<evidence type="ECO:0000313" key="6">
    <source>
        <dbReference type="Proteomes" id="UP000005104"/>
    </source>
</evidence>
<dbReference type="STRING" id="768710.DesyoDRAFT_2241"/>
<protein>
    <submittedName>
        <fullName evidence="5">Glucose-1-phosphate adenylyltransferase, GlgD subunit</fullName>
    </submittedName>
</protein>
<dbReference type="PANTHER" id="PTHR43523:SF6">
    <property type="entry name" value="GLYCOGEN BIOSYNTHESIS PROTEIN GLGD"/>
    <property type="match status" value="1"/>
</dbReference>
<dbReference type="InterPro" id="IPR011004">
    <property type="entry name" value="Trimer_LpxA-like_sf"/>
</dbReference>
<dbReference type="Proteomes" id="UP000005104">
    <property type="component" value="Chromosome"/>
</dbReference>
<dbReference type="EMBL" id="CM001441">
    <property type="protein sequence ID" value="EHQ89326.1"/>
    <property type="molecule type" value="Genomic_DNA"/>
</dbReference>
<dbReference type="NCBIfam" id="TIGR02092">
    <property type="entry name" value="glgD"/>
    <property type="match status" value="1"/>
</dbReference>
<comment type="similarity">
    <text evidence="1">Belongs to the bacterial/plant glucose-1-phosphate adenylyltransferase family.</text>
</comment>
<dbReference type="InterPro" id="IPR056818">
    <property type="entry name" value="GlmU/GlgC-like_hexapep"/>
</dbReference>
<proteinExistence type="inferred from homology"/>
<dbReference type="Pfam" id="PF24894">
    <property type="entry name" value="Hexapep_GlmU"/>
    <property type="match status" value="1"/>
</dbReference>
<evidence type="ECO:0000259" key="4">
    <source>
        <dbReference type="Pfam" id="PF24894"/>
    </source>
</evidence>
<dbReference type="Gene3D" id="3.90.550.10">
    <property type="entry name" value="Spore Coat Polysaccharide Biosynthesis Protein SpsA, Chain A"/>
    <property type="match status" value="1"/>
</dbReference>